<evidence type="ECO:0000256" key="7">
    <source>
        <dbReference type="ARBA" id="ARBA00023054"/>
    </source>
</evidence>
<evidence type="ECO:0000256" key="12">
    <source>
        <dbReference type="SAM" id="MobiDB-lite"/>
    </source>
</evidence>
<feature type="compositionally biased region" description="Acidic residues" evidence="12">
    <location>
        <begin position="359"/>
        <end position="386"/>
    </location>
</feature>
<dbReference type="InterPro" id="IPR013134">
    <property type="entry name" value="Zn_hook_RAD50"/>
</dbReference>
<evidence type="ECO:0000256" key="4">
    <source>
        <dbReference type="ARBA" id="ARBA00022801"/>
    </source>
</evidence>
<comment type="domain">
    <text evidence="10">The two conserved Cys that bind zinc constitute the zinc-hook, which separates the large intramolecular coiled coil regions. The 2 Cys residues coordinate one molecule of zinc with the help of the 2 Cys residues of the zinc-hook of another Rad50 molecule, thereby forming a V-shaped homodimer.</text>
</comment>
<comment type="caution">
    <text evidence="10">Lacks conserved residue(s) required for the propagation of feature annotation.</text>
</comment>
<keyword evidence="15" id="KW-1185">Reference proteome</keyword>
<keyword evidence="5 10" id="KW-0862">Zinc</keyword>
<protein>
    <recommendedName>
        <fullName evidence="10">DNA double-strand break repair Rad50 ATPase</fullName>
    </recommendedName>
</protein>
<comment type="similarity">
    <text evidence="10">Belongs to the SMC family. RAD50 subfamily.</text>
</comment>
<dbReference type="InterPro" id="IPR022982">
    <property type="entry name" value="Rad50_ATPase_archaeal"/>
</dbReference>
<dbReference type="Gene3D" id="1.10.287.510">
    <property type="entry name" value="Helix hairpin bin"/>
    <property type="match status" value="1"/>
</dbReference>
<feature type="coiled-coil region" evidence="10">
    <location>
        <begin position="660"/>
        <end position="735"/>
    </location>
</feature>
<dbReference type="PANTHER" id="PTHR32114:SF2">
    <property type="entry name" value="ABC TRANSPORTER ABCH.3"/>
    <property type="match status" value="1"/>
</dbReference>
<dbReference type="InterPro" id="IPR038729">
    <property type="entry name" value="Rad50/SbcC_AAA"/>
</dbReference>
<dbReference type="NCBIfam" id="NF002572">
    <property type="entry name" value="PRK02224.1"/>
    <property type="match status" value="1"/>
</dbReference>
<evidence type="ECO:0000313" key="14">
    <source>
        <dbReference type="EMBL" id="MFD1641010.1"/>
    </source>
</evidence>
<evidence type="ECO:0000256" key="2">
    <source>
        <dbReference type="ARBA" id="ARBA00022741"/>
    </source>
</evidence>
<dbReference type="AlphaFoldDB" id="A0ABD6D482"/>
<keyword evidence="1 10" id="KW-0479">Metal-binding</keyword>
<dbReference type="GO" id="GO:0016887">
    <property type="term" value="F:ATP hydrolysis activity"/>
    <property type="evidence" value="ECO:0007669"/>
    <property type="project" value="UniProtKB-UniRule"/>
</dbReference>
<dbReference type="PANTHER" id="PTHR32114">
    <property type="entry name" value="ABC TRANSPORTER ABCH.3"/>
    <property type="match status" value="1"/>
</dbReference>
<feature type="binding site" evidence="10">
    <location>
        <begin position="32"/>
        <end position="38"/>
    </location>
    <ligand>
        <name>ATP</name>
        <dbReference type="ChEBI" id="CHEBI:30616"/>
    </ligand>
</feature>
<feature type="compositionally biased region" description="Basic and acidic residues" evidence="12">
    <location>
        <begin position="416"/>
        <end position="435"/>
    </location>
</feature>
<dbReference type="SUPFAM" id="SSF52540">
    <property type="entry name" value="P-loop containing nucleoside triphosphate hydrolases"/>
    <property type="match status" value="1"/>
</dbReference>
<dbReference type="Pfam" id="PF13476">
    <property type="entry name" value="AAA_23"/>
    <property type="match status" value="1"/>
</dbReference>
<keyword evidence="4 10" id="KW-0378">Hydrolase</keyword>
<feature type="binding site" evidence="10 11">
    <location>
        <position position="462"/>
    </location>
    <ligand>
        <name>Zn(2+)</name>
        <dbReference type="ChEBI" id="CHEBI:29105"/>
    </ligand>
</feature>
<gene>
    <name evidence="10 14" type="primary">rad50</name>
    <name evidence="14" type="ORF">ACFSBW_03850</name>
</gene>
<organism evidence="14 15">
    <name type="scientific">Halohasta litorea</name>
    <dbReference type="NCBI Taxonomy" id="869891"/>
    <lineage>
        <taxon>Archaea</taxon>
        <taxon>Methanobacteriati</taxon>
        <taxon>Methanobacteriota</taxon>
        <taxon>Stenosarchaea group</taxon>
        <taxon>Halobacteria</taxon>
        <taxon>Halobacteriales</taxon>
        <taxon>Haloferacaceae</taxon>
        <taxon>Halohasta</taxon>
    </lineage>
</organism>
<dbReference type="EMBL" id="JBHUDM010000001">
    <property type="protein sequence ID" value="MFD1641010.1"/>
    <property type="molecule type" value="Genomic_DNA"/>
</dbReference>
<dbReference type="InterPro" id="IPR021793">
    <property type="entry name" value="Oprl"/>
</dbReference>
<evidence type="ECO:0000313" key="15">
    <source>
        <dbReference type="Proteomes" id="UP001597052"/>
    </source>
</evidence>
<dbReference type="GO" id="GO:0006302">
    <property type="term" value="P:double-strand break repair"/>
    <property type="evidence" value="ECO:0007669"/>
    <property type="project" value="UniProtKB-UniRule"/>
</dbReference>
<dbReference type="Proteomes" id="UP001597052">
    <property type="component" value="Unassembled WGS sequence"/>
</dbReference>
<dbReference type="Gene3D" id="3.40.50.300">
    <property type="entry name" value="P-loop containing nucleotide triphosphate hydrolases"/>
    <property type="match status" value="2"/>
</dbReference>
<dbReference type="RefSeq" id="WP_256394699.1">
    <property type="nucleotide sequence ID" value="NZ_JANHDJ010000001.1"/>
</dbReference>
<comment type="function">
    <text evidence="10">Part of the Rad50/Mre11 complex, which is involved in the early steps of DNA double-strand break (DSB) repair. Rad50 controls the balance between DNA end bridging and DNA resection via ATP-dependent structural rearrangements of the Rad50/Mre11 complex.</text>
</comment>
<dbReference type="GO" id="GO:0005524">
    <property type="term" value="F:ATP binding"/>
    <property type="evidence" value="ECO:0007669"/>
    <property type="project" value="UniProtKB-UniRule"/>
</dbReference>
<evidence type="ECO:0000256" key="10">
    <source>
        <dbReference type="HAMAP-Rule" id="MF_00449"/>
    </source>
</evidence>
<feature type="binding site" evidence="10">
    <location>
        <position position="142"/>
    </location>
    <ligand>
        <name>ATP</name>
        <dbReference type="ChEBI" id="CHEBI:30616"/>
    </ligand>
</feature>
<sequence>MRFTRLRLSNFKPYGDVDVRFRDGVTVIHGLNGSGKSSLLEACFFALYGSKALSGTLGDVIRNGEEEASIELWFTHEGVDYSIERQLRRSGDRVSTSKCVLEGDDGSGEPVSRDGARAVRTFVTDLLRMDAEAFVNCAYVRQGEVNKLINATPQQRQDMIDDLLQLGMLETYRDRAGEARLGVDDVLKDARGSLKQVDSQIEAKESQNLHTKLNSLESDLEDVEGEIDHFEDQQAEAESTLEDAESTLAEYEDNRAEIQELEAEIQELEAEISDTAATRDNLGDDQRTAREKREELEADLADRLAETELSEATAEAIADRKSTLADRQEELAEEISDLRVKATGFENQADNLETTADELETAAEEADTAAEEADTAAEEAESAAEEAEAKRESLADEQSTLRAEFEDTPVAVGEATAHREQLQERRQKLGEREAETNATLSSVRESVDEAEALLAEGNCPTCGQPVDDAPHVTDIDDQRDRIETLEAELEEIREEREDVDDEITAATELVEAESTLSELDADRERLADRIETHRETAVEKREAADAKREKAVEKRTEAAERREAAETKREEAADTREEIERLTERRAELTEAIDRLEAVDELRSEIEELSSRIDRLADKRESLAERNADRREWLADKRTQYDELREAFDESAVEGARKRKANAEDYLERVGEKLAELRERRDELQNAIGGVKADIEGLETLREDREEIAARVDRLEALHEETESLEAMYGELRTELRRQNVESLERMLNETFDLVYGNDAYSHIELDGQYELTVYQKDDQPLEPEQLSGGERALFNLSLRCAIYRLLAEGIDGAAPTPPLILDEPTVFLDSGHVGRLVDLVEEMRGFGVRQILIVSHDDELVGAADDLITVEKNPTTNQSTVSHTDDADLAVLGQVGDD</sequence>
<dbReference type="Pfam" id="PF11839">
    <property type="entry name" value="Alanine_zipper"/>
    <property type="match status" value="1"/>
</dbReference>
<proteinExistence type="inferred from homology"/>
<feature type="domain" description="Zinc-hook" evidence="13">
    <location>
        <begin position="412"/>
        <end position="511"/>
    </location>
</feature>
<evidence type="ECO:0000256" key="9">
    <source>
        <dbReference type="ARBA" id="ARBA00049666"/>
    </source>
</evidence>
<evidence type="ECO:0000256" key="3">
    <source>
        <dbReference type="ARBA" id="ARBA00022763"/>
    </source>
</evidence>
<name>A0ABD6D482_9EURY</name>
<evidence type="ECO:0000256" key="11">
    <source>
        <dbReference type="PROSITE-ProRule" id="PRU00471"/>
    </source>
</evidence>
<dbReference type="NCBIfam" id="NF041035">
    <property type="entry name" value="Rad50_Halo"/>
    <property type="match status" value="1"/>
</dbReference>
<reference evidence="14 15" key="1">
    <citation type="journal article" date="2019" name="Int. J. Syst. Evol. Microbiol.">
        <title>The Global Catalogue of Microorganisms (GCM) 10K type strain sequencing project: providing services to taxonomists for standard genome sequencing and annotation.</title>
        <authorList>
            <consortium name="The Broad Institute Genomics Platform"/>
            <consortium name="The Broad Institute Genome Sequencing Center for Infectious Disease"/>
            <person name="Wu L."/>
            <person name="Ma J."/>
        </authorList>
    </citation>
    <scope>NUCLEOTIDE SEQUENCE [LARGE SCALE GENOMIC DNA]</scope>
    <source>
        <strain evidence="14 15">CGMCC 1.10593</strain>
    </source>
</reference>
<evidence type="ECO:0000256" key="5">
    <source>
        <dbReference type="ARBA" id="ARBA00022833"/>
    </source>
</evidence>
<evidence type="ECO:0000256" key="8">
    <source>
        <dbReference type="ARBA" id="ARBA00023204"/>
    </source>
</evidence>
<dbReference type="InterPro" id="IPR053480">
    <property type="entry name" value="DSB_repair_ATPase"/>
</dbReference>
<evidence type="ECO:0000256" key="1">
    <source>
        <dbReference type="ARBA" id="ARBA00022723"/>
    </source>
</evidence>
<keyword evidence="6 10" id="KW-0067">ATP-binding</keyword>
<dbReference type="InterPro" id="IPR027417">
    <property type="entry name" value="P-loop_NTPase"/>
</dbReference>
<comment type="subunit">
    <text evidence="10">Homodimer. Forms a heterotetramer composed of two Mre11 subunits and two Rad50 subunits.</text>
</comment>
<evidence type="ECO:0000259" key="13">
    <source>
        <dbReference type="PROSITE" id="PS51131"/>
    </source>
</evidence>
<feature type="region of interest" description="Disordered" evidence="12">
    <location>
        <begin position="536"/>
        <end position="576"/>
    </location>
</feature>
<comment type="cofactor">
    <cofactor evidence="10">
        <name>Zn(2+)</name>
        <dbReference type="ChEBI" id="CHEBI:29105"/>
    </cofactor>
    <text evidence="10">Binds 1 zinc ion per homodimer.</text>
</comment>
<evidence type="ECO:0000256" key="6">
    <source>
        <dbReference type="ARBA" id="ARBA00022840"/>
    </source>
</evidence>
<keyword evidence="3 10" id="KW-0227">DNA damage</keyword>
<feature type="binding site" evidence="10">
    <location>
        <position position="12"/>
    </location>
    <ligand>
        <name>ATP</name>
        <dbReference type="ChEBI" id="CHEBI:30616"/>
    </ligand>
</feature>
<keyword evidence="8 10" id="KW-0234">DNA repair</keyword>
<comment type="similarity">
    <text evidence="9">Belongs to the Sph1/Sph2 family.</text>
</comment>
<dbReference type="PROSITE" id="PS51131">
    <property type="entry name" value="ZN_HOOK"/>
    <property type="match status" value="1"/>
</dbReference>
<dbReference type="GO" id="GO:0008270">
    <property type="term" value="F:zinc ion binding"/>
    <property type="evidence" value="ECO:0007669"/>
    <property type="project" value="UniProtKB-UniRule"/>
</dbReference>
<dbReference type="HAMAP" id="MF_00449">
    <property type="entry name" value="RAD50"/>
    <property type="match status" value="1"/>
</dbReference>
<comment type="caution">
    <text evidence="14">The sequence shown here is derived from an EMBL/GenBank/DDBJ whole genome shotgun (WGS) entry which is preliminary data.</text>
</comment>
<keyword evidence="2 10" id="KW-0547">Nucleotide-binding</keyword>
<keyword evidence="7 10" id="KW-0175">Coiled coil</keyword>
<feature type="binding site" evidence="10 11">
    <location>
        <position position="459"/>
    </location>
    <ligand>
        <name>Zn(2+)</name>
        <dbReference type="ChEBI" id="CHEBI:29105"/>
    </ligand>
</feature>
<feature type="region of interest" description="Disordered" evidence="12">
    <location>
        <begin position="359"/>
        <end position="444"/>
    </location>
</feature>
<accession>A0ABD6D482</accession>
<dbReference type="SUPFAM" id="SSF75712">
    <property type="entry name" value="Rad50 coiled-coil Zn hook"/>
    <property type="match status" value="1"/>
</dbReference>